<dbReference type="InterPro" id="IPR003598">
    <property type="entry name" value="Ig_sub2"/>
</dbReference>
<dbReference type="GO" id="GO:0001558">
    <property type="term" value="P:regulation of cell growth"/>
    <property type="evidence" value="ECO:0007669"/>
    <property type="project" value="InterPro"/>
</dbReference>
<evidence type="ECO:0000313" key="12">
    <source>
        <dbReference type="Proteomes" id="UP001066276"/>
    </source>
</evidence>
<dbReference type="InterPro" id="IPR007110">
    <property type="entry name" value="Ig-like_dom"/>
</dbReference>
<reference evidence="11" key="1">
    <citation type="journal article" date="2022" name="bioRxiv">
        <title>Sequencing and chromosome-scale assembly of the giantPleurodeles waltlgenome.</title>
        <authorList>
            <person name="Brown T."/>
            <person name="Elewa A."/>
            <person name="Iarovenko S."/>
            <person name="Subramanian E."/>
            <person name="Araus A.J."/>
            <person name="Petzold A."/>
            <person name="Susuki M."/>
            <person name="Suzuki K.-i.T."/>
            <person name="Hayashi T."/>
            <person name="Toyoda A."/>
            <person name="Oliveira C."/>
            <person name="Osipova E."/>
            <person name="Leigh N.D."/>
            <person name="Simon A."/>
            <person name="Yun M.H."/>
        </authorList>
    </citation>
    <scope>NUCLEOTIDE SEQUENCE</scope>
    <source>
        <strain evidence="11">20211129_DDA</strain>
        <tissue evidence="11">Liver</tissue>
    </source>
</reference>
<dbReference type="GO" id="GO:0005520">
    <property type="term" value="F:insulin-like growth factor binding"/>
    <property type="evidence" value="ECO:0007669"/>
    <property type="project" value="InterPro"/>
</dbReference>
<evidence type="ECO:0000259" key="10">
    <source>
        <dbReference type="PROSITE" id="PS51465"/>
    </source>
</evidence>
<feature type="domain" description="Kazal-like" evidence="10">
    <location>
        <begin position="87"/>
        <end position="153"/>
    </location>
</feature>
<keyword evidence="12" id="KW-1185">Reference proteome</keyword>
<dbReference type="SMART" id="SM00280">
    <property type="entry name" value="KAZAL"/>
    <property type="match status" value="1"/>
</dbReference>
<comment type="subcellular location">
    <subcellularLocation>
        <location evidence="1">Secreted</location>
    </subcellularLocation>
</comment>
<evidence type="ECO:0000259" key="9">
    <source>
        <dbReference type="PROSITE" id="PS51323"/>
    </source>
</evidence>
<dbReference type="PROSITE" id="PS50835">
    <property type="entry name" value="IG_LIKE"/>
    <property type="match status" value="1"/>
</dbReference>
<evidence type="ECO:0000313" key="11">
    <source>
        <dbReference type="EMBL" id="KAJ1211908.1"/>
    </source>
</evidence>
<dbReference type="InterPro" id="IPR013783">
    <property type="entry name" value="Ig-like_fold"/>
</dbReference>
<gene>
    <name evidence="11" type="ORF">NDU88_007256</name>
</gene>
<dbReference type="InterPro" id="IPR009030">
    <property type="entry name" value="Growth_fac_rcpt_cys_sf"/>
</dbReference>
<dbReference type="Proteomes" id="UP001066276">
    <property type="component" value="Chromosome 1_2"/>
</dbReference>
<dbReference type="SUPFAM" id="SSF48726">
    <property type="entry name" value="Immunoglobulin"/>
    <property type="match status" value="1"/>
</dbReference>
<feature type="signal peptide" evidence="7">
    <location>
        <begin position="1"/>
        <end position="15"/>
    </location>
</feature>
<evidence type="ECO:0000256" key="5">
    <source>
        <dbReference type="ARBA" id="ARBA00023319"/>
    </source>
</evidence>
<feature type="chain" id="PRO_5043911082" description="Kazal-type serine protease inhibitor domain-containing protein 1" evidence="7">
    <location>
        <begin position="16"/>
        <end position="299"/>
    </location>
</feature>
<dbReference type="AlphaFoldDB" id="A0AAV7WCY9"/>
<dbReference type="InterPro" id="IPR003599">
    <property type="entry name" value="Ig_sub"/>
</dbReference>
<dbReference type="EMBL" id="JANPWB010000002">
    <property type="protein sequence ID" value="KAJ1211908.1"/>
    <property type="molecule type" value="Genomic_DNA"/>
</dbReference>
<feature type="region of interest" description="Disordered" evidence="6">
    <location>
        <begin position="277"/>
        <end position="299"/>
    </location>
</feature>
<dbReference type="Pfam" id="PF00219">
    <property type="entry name" value="IGFBP"/>
    <property type="match status" value="1"/>
</dbReference>
<evidence type="ECO:0000256" key="1">
    <source>
        <dbReference type="ARBA" id="ARBA00004613"/>
    </source>
</evidence>
<feature type="domain" description="Ig-like" evidence="8">
    <location>
        <begin position="155"/>
        <end position="252"/>
    </location>
</feature>
<evidence type="ECO:0000256" key="2">
    <source>
        <dbReference type="ARBA" id="ARBA00022525"/>
    </source>
</evidence>
<dbReference type="Gene3D" id="2.60.40.10">
    <property type="entry name" value="Immunoglobulins"/>
    <property type="match status" value="1"/>
</dbReference>
<dbReference type="InterPro" id="IPR036179">
    <property type="entry name" value="Ig-like_dom_sf"/>
</dbReference>
<dbReference type="PANTHER" id="PTHR14186">
    <property type="entry name" value="INSULIN-LIKE GROWTH FACTOR BINDING PROTEIN-RELATED"/>
    <property type="match status" value="1"/>
</dbReference>
<dbReference type="CDD" id="cd00104">
    <property type="entry name" value="KAZAL_FS"/>
    <property type="match status" value="1"/>
</dbReference>
<dbReference type="GO" id="GO:0005615">
    <property type="term" value="C:extracellular space"/>
    <property type="evidence" value="ECO:0007669"/>
    <property type="project" value="TreeGrafter"/>
</dbReference>
<dbReference type="SUPFAM" id="SSF100895">
    <property type="entry name" value="Kazal-type serine protease inhibitors"/>
    <property type="match status" value="1"/>
</dbReference>
<dbReference type="PROSITE" id="PS51465">
    <property type="entry name" value="KAZAL_2"/>
    <property type="match status" value="1"/>
</dbReference>
<dbReference type="Gene3D" id="3.30.60.30">
    <property type="match status" value="1"/>
</dbReference>
<dbReference type="SMART" id="SM00408">
    <property type="entry name" value="IGc2"/>
    <property type="match status" value="1"/>
</dbReference>
<name>A0AAV7WCY9_PLEWA</name>
<dbReference type="SMART" id="SM00409">
    <property type="entry name" value="IG"/>
    <property type="match status" value="1"/>
</dbReference>
<dbReference type="PANTHER" id="PTHR14186:SF23">
    <property type="entry name" value="KAZAL-TYPE SERINE PEPTIDASE INHIBITOR DOMAIN 2"/>
    <property type="match status" value="1"/>
</dbReference>
<evidence type="ECO:0000256" key="4">
    <source>
        <dbReference type="ARBA" id="ARBA00023157"/>
    </source>
</evidence>
<dbReference type="SUPFAM" id="SSF57184">
    <property type="entry name" value="Growth factor receptor domain"/>
    <property type="match status" value="1"/>
</dbReference>
<accession>A0AAV7WCY9</accession>
<dbReference type="FunFam" id="2.60.40.10:FF:000032">
    <property type="entry name" value="palladin isoform X1"/>
    <property type="match status" value="1"/>
</dbReference>
<dbReference type="Gene3D" id="4.10.40.20">
    <property type="match status" value="1"/>
</dbReference>
<organism evidence="11 12">
    <name type="scientific">Pleurodeles waltl</name>
    <name type="common">Iberian ribbed newt</name>
    <dbReference type="NCBI Taxonomy" id="8319"/>
    <lineage>
        <taxon>Eukaryota</taxon>
        <taxon>Metazoa</taxon>
        <taxon>Chordata</taxon>
        <taxon>Craniata</taxon>
        <taxon>Vertebrata</taxon>
        <taxon>Euteleostomi</taxon>
        <taxon>Amphibia</taxon>
        <taxon>Batrachia</taxon>
        <taxon>Caudata</taxon>
        <taxon>Salamandroidea</taxon>
        <taxon>Salamandridae</taxon>
        <taxon>Pleurodelinae</taxon>
        <taxon>Pleurodeles</taxon>
    </lineage>
</organism>
<proteinExistence type="predicted"/>
<dbReference type="InterPro" id="IPR000867">
    <property type="entry name" value="IGFBP-like"/>
</dbReference>
<keyword evidence="5" id="KW-0393">Immunoglobulin domain</keyword>
<dbReference type="InterPro" id="IPR013098">
    <property type="entry name" value="Ig_I-set"/>
</dbReference>
<dbReference type="Pfam" id="PF07648">
    <property type="entry name" value="Kazal_2"/>
    <property type="match status" value="1"/>
</dbReference>
<evidence type="ECO:0000256" key="7">
    <source>
        <dbReference type="SAM" id="SignalP"/>
    </source>
</evidence>
<dbReference type="InterPro" id="IPR002350">
    <property type="entry name" value="Kazal_dom"/>
</dbReference>
<evidence type="ECO:0000256" key="3">
    <source>
        <dbReference type="ARBA" id="ARBA00022729"/>
    </source>
</evidence>
<sequence length="299" mass="32960">MLCLAMLLLAGFAASFPRQWPFQGWQNQILVPEECPVCQEELCPALPPSCPAGRVRDLCGCCWECAKAEGWLCDANPRADRVYGLCGEGLVCRAPDLQSPVARSPEPRCVCAKKEVLCGTDKKTYRHSCHLREARNRQGEPGLALAHRGPCKAAPVIVKAPRDILSLEGNDVMFGCEVSSFPVVFIEWRKGGERGALPGDSTHITVQSRGGPQRYEITSWLQIRTVQKVDEGLYTCYTRNQFGETSSSARLRVVPLDSPLAAEVQAYRVGVYDISDDEDSEDVEGSTSFSFEQGTLERD</sequence>
<evidence type="ECO:0008006" key="13">
    <source>
        <dbReference type="Google" id="ProtNLM"/>
    </source>
</evidence>
<dbReference type="PROSITE" id="PS51323">
    <property type="entry name" value="IGFBP_N_2"/>
    <property type="match status" value="1"/>
</dbReference>
<dbReference type="InterPro" id="IPR036058">
    <property type="entry name" value="Kazal_dom_sf"/>
</dbReference>
<keyword evidence="3 7" id="KW-0732">Signal</keyword>
<feature type="domain" description="IGFBP N-terminal" evidence="9">
    <location>
        <begin position="31"/>
        <end position="112"/>
    </location>
</feature>
<dbReference type="InterPro" id="IPR011390">
    <property type="entry name" value="IGFBP_rP_mac25"/>
</dbReference>
<comment type="caution">
    <text evidence="11">The sequence shown here is derived from an EMBL/GenBank/DDBJ whole genome shotgun (WGS) entry which is preliminary data.</text>
</comment>
<protein>
    <recommendedName>
        <fullName evidence="13">Kazal-type serine protease inhibitor domain-containing protein 1</fullName>
    </recommendedName>
</protein>
<evidence type="ECO:0000259" key="8">
    <source>
        <dbReference type="PROSITE" id="PS50835"/>
    </source>
</evidence>
<evidence type="ECO:0000256" key="6">
    <source>
        <dbReference type="SAM" id="MobiDB-lite"/>
    </source>
</evidence>
<keyword evidence="2" id="KW-0964">Secreted</keyword>
<dbReference type="GO" id="GO:0009966">
    <property type="term" value="P:regulation of signal transduction"/>
    <property type="evidence" value="ECO:0007669"/>
    <property type="project" value="TreeGrafter"/>
</dbReference>
<keyword evidence="4" id="KW-1015">Disulfide bond</keyword>
<dbReference type="Pfam" id="PF07679">
    <property type="entry name" value="I-set"/>
    <property type="match status" value="1"/>
</dbReference>